<dbReference type="Pfam" id="PF12796">
    <property type="entry name" value="Ank_2"/>
    <property type="match status" value="2"/>
</dbReference>
<gene>
    <name evidence="4" type="ORF">GJ744_005356</name>
</gene>
<evidence type="ECO:0008006" key="6">
    <source>
        <dbReference type="Google" id="ProtNLM"/>
    </source>
</evidence>
<dbReference type="SMART" id="SM00248">
    <property type="entry name" value="ANK"/>
    <property type="match status" value="8"/>
</dbReference>
<keyword evidence="5" id="KW-1185">Reference proteome</keyword>
<dbReference type="SUPFAM" id="SSF48403">
    <property type="entry name" value="Ankyrin repeat"/>
    <property type="match status" value="2"/>
</dbReference>
<evidence type="ECO:0000313" key="4">
    <source>
        <dbReference type="EMBL" id="KAF7511125.1"/>
    </source>
</evidence>
<dbReference type="EMBL" id="JAACFV010000023">
    <property type="protein sequence ID" value="KAF7511125.1"/>
    <property type="molecule type" value="Genomic_DNA"/>
</dbReference>
<feature type="repeat" description="ANK" evidence="3">
    <location>
        <begin position="365"/>
        <end position="397"/>
    </location>
</feature>
<evidence type="ECO:0000256" key="1">
    <source>
        <dbReference type="ARBA" id="ARBA00022737"/>
    </source>
</evidence>
<dbReference type="OrthoDB" id="4772757at2759"/>
<accession>A0A8H7AL43</accession>
<dbReference type="PANTHER" id="PTHR24198:SF165">
    <property type="entry name" value="ANKYRIN REPEAT-CONTAINING PROTEIN-RELATED"/>
    <property type="match status" value="1"/>
</dbReference>
<keyword evidence="2 3" id="KW-0040">ANK repeat</keyword>
<protein>
    <recommendedName>
        <fullName evidence="6">F-box domain-containing protein</fullName>
    </recommendedName>
</protein>
<evidence type="ECO:0000256" key="2">
    <source>
        <dbReference type="ARBA" id="ARBA00023043"/>
    </source>
</evidence>
<evidence type="ECO:0000313" key="5">
    <source>
        <dbReference type="Proteomes" id="UP000606974"/>
    </source>
</evidence>
<dbReference type="Proteomes" id="UP000606974">
    <property type="component" value="Unassembled WGS sequence"/>
</dbReference>
<organism evidence="4 5">
    <name type="scientific">Endocarpon pusillum</name>
    <dbReference type="NCBI Taxonomy" id="364733"/>
    <lineage>
        <taxon>Eukaryota</taxon>
        <taxon>Fungi</taxon>
        <taxon>Dikarya</taxon>
        <taxon>Ascomycota</taxon>
        <taxon>Pezizomycotina</taxon>
        <taxon>Eurotiomycetes</taxon>
        <taxon>Chaetothyriomycetidae</taxon>
        <taxon>Verrucariales</taxon>
        <taxon>Verrucariaceae</taxon>
        <taxon>Endocarpon</taxon>
    </lineage>
</organism>
<evidence type="ECO:0000256" key="3">
    <source>
        <dbReference type="PROSITE-ProRule" id="PRU00023"/>
    </source>
</evidence>
<dbReference type="InterPro" id="IPR036770">
    <property type="entry name" value="Ankyrin_rpt-contain_sf"/>
</dbReference>
<reference evidence="4" key="1">
    <citation type="submission" date="2020-02" db="EMBL/GenBank/DDBJ databases">
        <authorList>
            <person name="Palmer J.M."/>
        </authorList>
    </citation>
    <scope>NUCLEOTIDE SEQUENCE</scope>
    <source>
        <strain evidence="4">EPUS1.4</strain>
        <tissue evidence="4">Thallus</tissue>
    </source>
</reference>
<dbReference type="PROSITE" id="PS50088">
    <property type="entry name" value="ANK_REPEAT"/>
    <property type="match status" value="1"/>
</dbReference>
<sequence length="529" mass="58494">MSRHFAPSEPPRKQSFTALPLELCREVFHYVLADIGLYQAVRLRSVCRLFDQEILHALFATQFFDFFAHIRAKSMSEQMVVKYLITRAQIDAATNPFLSAICSLAQTLGTDKSPEKQLEYVRGLFTAMTARLGGARMLNRLRGAYKPDFSLIWDNPNMHHPDMLSIAVTLGNTSHVESLLHEWINADSESDFGLPLVIAVNTGQLDMVHLLLKHKANITKSVSKWEAALGSNGQSAFDAAAASGNVHLARLILSEKYSVAATNPEYEGAIYHAARGGHQEMVWYLIDKGTQWSGLVRIKSLVMMEGAMAGQIGIVSMMLKHGIDVDFRDQARWTALLYSCQRGYLLLTQLLLESGAQLNTCVPNTAATPLRLAARNGHVEILQLLLSFGAVVDTQSWNVCLEEAASDGHLRMFRFLCSAHRADLSSPGPWAGPQGTLAHEILLEVCARCHYDLVRFLVAERGVDPTTVFSDPRVSYSSPMMQAMRTGDEKMVSLLLRLGAVKVDPAQSCDAHLYANGTLPQPSLEGWHS</sequence>
<keyword evidence="1" id="KW-0677">Repeat</keyword>
<dbReference type="AlphaFoldDB" id="A0A8H7AL43"/>
<dbReference type="InterPro" id="IPR002110">
    <property type="entry name" value="Ankyrin_rpt"/>
</dbReference>
<proteinExistence type="predicted"/>
<dbReference type="Gene3D" id="1.25.40.20">
    <property type="entry name" value="Ankyrin repeat-containing domain"/>
    <property type="match status" value="1"/>
</dbReference>
<name>A0A8H7AL43_9EURO</name>
<comment type="caution">
    <text evidence="4">The sequence shown here is derived from an EMBL/GenBank/DDBJ whole genome shotgun (WGS) entry which is preliminary data.</text>
</comment>
<dbReference type="PANTHER" id="PTHR24198">
    <property type="entry name" value="ANKYRIN REPEAT AND PROTEIN KINASE DOMAIN-CONTAINING PROTEIN"/>
    <property type="match status" value="1"/>
</dbReference>
<dbReference type="PROSITE" id="PS50297">
    <property type="entry name" value="ANK_REP_REGION"/>
    <property type="match status" value="1"/>
</dbReference>